<gene>
    <name evidence="5" type="ORF">NECHADRAFT_47318</name>
</gene>
<reference evidence="5 6" key="1">
    <citation type="journal article" date="2009" name="PLoS Genet.">
        <title>The genome of Nectria haematococca: contribution of supernumerary chromosomes to gene expansion.</title>
        <authorList>
            <person name="Coleman J.J."/>
            <person name="Rounsley S.D."/>
            <person name="Rodriguez-Carres M."/>
            <person name="Kuo A."/>
            <person name="Wasmann C.C."/>
            <person name="Grimwood J."/>
            <person name="Schmutz J."/>
            <person name="Taga M."/>
            <person name="White G.J."/>
            <person name="Zhou S."/>
            <person name="Schwartz D.C."/>
            <person name="Freitag M."/>
            <person name="Ma L.J."/>
            <person name="Danchin E.G."/>
            <person name="Henrissat B."/>
            <person name="Coutinho P.M."/>
            <person name="Nelson D.R."/>
            <person name="Straney D."/>
            <person name="Napoli C.A."/>
            <person name="Barker B.M."/>
            <person name="Gribskov M."/>
            <person name="Rep M."/>
            <person name="Kroken S."/>
            <person name="Molnar I."/>
            <person name="Rensing C."/>
            <person name="Kennell J.C."/>
            <person name="Zamora J."/>
            <person name="Farman M.L."/>
            <person name="Selker E.U."/>
            <person name="Salamov A."/>
            <person name="Shapiro H."/>
            <person name="Pangilinan J."/>
            <person name="Lindquist E."/>
            <person name="Lamers C."/>
            <person name="Grigoriev I.V."/>
            <person name="Geiser D.M."/>
            <person name="Covert S.F."/>
            <person name="Temporini E."/>
            <person name="Vanetten H.D."/>
        </authorList>
    </citation>
    <scope>NUCLEOTIDE SEQUENCE [LARGE SCALE GENOMIC DNA]</scope>
    <source>
        <strain evidence="6">ATCC MYA-4622 / CBS 123669 / FGSC 9596 / NRRL 45880 / 77-13-4</strain>
    </source>
</reference>
<dbReference type="EMBL" id="GG698904">
    <property type="protein sequence ID" value="EEU42912.1"/>
    <property type="molecule type" value="Genomic_DNA"/>
</dbReference>
<dbReference type="OrthoDB" id="8954335at2759"/>
<dbReference type="InterPro" id="IPR027417">
    <property type="entry name" value="P-loop_NTPase"/>
</dbReference>
<evidence type="ECO:0000259" key="4">
    <source>
        <dbReference type="Pfam" id="PF26633"/>
    </source>
</evidence>
<dbReference type="PANTHER" id="PTHR32046">
    <property type="entry name" value="G DOMAIN-CONTAINING PROTEIN"/>
    <property type="match status" value="1"/>
</dbReference>
<dbReference type="Pfam" id="PF24674">
    <property type="entry name" value="MACPF_SNTX"/>
    <property type="match status" value="1"/>
</dbReference>
<dbReference type="AlphaFoldDB" id="C7Z051"/>
<evidence type="ECO:0000313" key="6">
    <source>
        <dbReference type="Proteomes" id="UP000005206"/>
    </source>
</evidence>
<dbReference type="KEGG" id="nhe:NECHADRAFT_47318"/>
<evidence type="ECO:0000259" key="3">
    <source>
        <dbReference type="Pfam" id="PF24676"/>
    </source>
</evidence>
<feature type="domain" description="SNTX MACPF/CDC-like" evidence="2">
    <location>
        <begin position="6"/>
        <end position="256"/>
    </location>
</feature>
<dbReference type="OMA" id="IVDCDAP"/>
<dbReference type="InParanoid" id="C7Z051"/>
<proteinExistence type="predicted"/>
<feature type="region of interest" description="Disordered" evidence="1">
    <location>
        <begin position="1183"/>
        <end position="1239"/>
    </location>
</feature>
<dbReference type="PROSITE" id="PS00675">
    <property type="entry name" value="SIGMA54_INTERACT_1"/>
    <property type="match status" value="1"/>
</dbReference>
<organism evidence="5 6">
    <name type="scientific">Fusarium vanettenii (strain ATCC MYA-4622 / CBS 123669 / FGSC 9596 / NRRL 45880 / 77-13-4)</name>
    <name type="common">Fusarium solani subsp. pisi</name>
    <dbReference type="NCBI Taxonomy" id="660122"/>
    <lineage>
        <taxon>Eukaryota</taxon>
        <taxon>Fungi</taxon>
        <taxon>Dikarya</taxon>
        <taxon>Ascomycota</taxon>
        <taxon>Pezizomycotina</taxon>
        <taxon>Sordariomycetes</taxon>
        <taxon>Hypocreomycetidae</taxon>
        <taxon>Hypocreales</taxon>
        <taxon>Nectriaceae</taxon>
        <taxon>Fusarium</taxon>
        <taxon>Fusarium solani species complex</taxon>
        <taxon>Fusarium vanettenii</taxon>
    </lineage>
</organism>
<dbReference type="PANTHER" id="PTHR32046:SF11">
    <property type="entry name" value="IMMUNE-ASSOCIATED NUCLEOTIDE-BINDING PROTEIN 10-LIKE"/>
    <property type="match status" value="1"/>
</dbReference>
<evidence type="ECO:0000256" key="1">
    <source>
        <dbReference type="SAM" id="MobiDB-lite"/>
    </source>
</evidence>
<accession>C7Z051</accession>
<dbReference type="Gene3D" id="3.40.50.300">
    <property type="entry name" value="P-loop containing nucleotide triphosphate hydrolases"/>
    <property type="match status" value="1"/>
</dbReference>
<evidence type="ECO:0000259" key="2">
    <source>
        <dbReference type="Pfam" id="PF24674"/>
    </source>
</evidence>
<dbReference type="InterPro" id="IPR056072">
    <property type="entry name" value="SNTX_MACPF/CDC-like_dom"/>
</dbReference>
<evidence type="ECO:0000313" key="5">
    <source>
        <dbReference type="EMBL" id="EEU42912.1"/>
    </source>
</evidence>
<dbReference type="SUPFAM" id="SSF52540">
    <property type="entry name" value="P-loop containing nucleoside triphosphate hydrolases"/>
    <property type="match status" value="1"/>
</dbReference>
<dbReference type="Pfam" id="PF26633">
    <property type="entry name" value="DUF8206"/>
    <property type="match status" value="1"/>
</dbReference>
<dbReference type="GeneID" id="9667513"/>
<dbReference type="Proteomes" id="UP000005206">
    <property type="component" value="Chromosome 8"/>
</dbReference>
<protein>
    <submittedName>
        <fullName evidence="5">Uncharacterized protein</fullName>
    </submittedName>
</protein>
<feature type="domain" description="DUF8206" evidence="4">
    <location>
        <begin position="928"/>
        <end position="1011"/>
    </location>
</feature>
<keyword evidence="6" id="KW-1185">Reference proteome</keyword>
<dbReference type="InterPro" id="IPR058519">
    <property type="entry name" value="DUF8206"/>
</dbReference>
<dbReference type="VEuPathDB" id="FungiDB:NECHADRAFT_47318"/>
<dbReference type="eggNOG" id="ENOG502QQZ0">
    <property type="taxonomic scope" value="Eukaryota"/>
</dbReference>
<dbReference type="Pfam" id="PF24676">
    <property type="entry name" value="DUF7656"/>
    <property type="match status" value="1"/>
</dbReference>
<name>C7Z051_FUSV7</name>
<dbReference type="RefSeq" id="XP_003048625.1">
    <property type="nucleotide sequence ID" value="XM_003048579.1"/>
</dbReference>
<dbReference type="InterPro" id="IPR025662">
    <property type="entry name" value="Sigma_54_int_dom_ATP-bd_1"/>
</dbReference>
<feature type="domain" description="DUF7656" evidence="3">
    <location>
        <begin position="385"/>
        <end position="480"/>
    </location>
</feature>
<dbReference type="HOGENOM" id="CLU_008351_0_0_1"/>
<dbReference type="InterPro" id="IPR056073">
    <property type="entry name" value="DUF7656"/>
</dbReference>
<sequence>MNDLVRGAFGQLVPIGTLYNAKSDSFLDASILRSGQPFHATSQRKIKAFKIAHNASGKYDSRIEPLGVSHDTAASIISGAIKVQGSSDYLQAEFDSPGSLHGAYHYTFSTLVDELDLRRVSLREHMDVMPLQTRDSTHVVTGIAWGMRNTLVINHEFSGESPGPQVERAFFRDLSRLEALTQSLTGYPESGSHGASPLELLYTFHLYTDASKEGLEMTGLDAMRTFIRLRLGELPKTNDGKGWPLSYTLLPIDRLDRHISGFQRIIVAPIPLPIDDFTEFMGLFDEFTSCKKKLGGYYKSLLEKRSYVSEEHIRAVYHSISLLNQWKTQLQQRLAPTLVSIRMGAMGPQHLHNLYSNVEAEAGSPRLMSPFIGQETEKLRLLAEAIAAGAVYIGHGGSPLEKIKTPHDDPGCHAFLLSTAATQQKIIWDHQCNSLMRLLRQSNQGKPVYVVDCDAPSCRLELEDARMVEHQSGRELVTELDVEKPNPLLEYCFARYGPDRSKTADRSDTEGDLRPVDRRFVKIPCPGIRCDRNTACEWICFHCSEPLEFGVTDEHIYCDCGYHSHASYDFKCNSESHGPGFDRYPLDNLSTMLRKLKPDSVNILILGETGVGKSTFINGFLNYLTHDTLDEAKAAKKLKLLIPCSFSTQTMNRDNPDQEIQERTIRVGTPRQDEADGVEGESATQRTNVYAITVGTKRYRLFDTPGIGDTRGSNHDNENIANMMKMLSNYQDIHGILILLKSNSSRLNVMFRFCIKELLAHLHLSAVSNVVFGFTNTRVSEYTAGDVFGPLKKLLGEHDYLHLNLTTSTTYCFDSESFRYLAAYSQGITLPNEEGMRNSWEHSKNETQRLVQYLESRTPHDVNSTLSMNGARRQVEQLMKPMSEISRCIAQGIAVLTKSKEDLTDRRLKGEKLREKLHPEVPSWTAKKLAKPRTICTAKSCSQVRISNNGDKIIVSKRQCHAGCTLPNVQQETLADPALKKCRAFDRGKRDICNASGCRHRWQLHMHILYEAEEVTIRIKDKEIGRLLEINASDVKLREAASINLEKRIFEYRYELHKMQEARALFFVFLSKNAMTPINDSTVEYLDMLIHDEESKVESGRQLGFPVDKNKETLKNLRRDRQAHLDLVEAYQQNTHRVSDQQLTGKGIDDLVKSLYSLKHFGQNLKSLENTITSSHRATYRERPFRVSRPGGRQAARSASEKRLGGEGAVVVHGGKHESRRKKGGQGGLGGWLPNLTRR</sequence>